<keyword evidence="3" id="KW-1185">Reference proteome</keyword>
<gene>
    <name evidence="2" type="ORF">B9Z37_04285</name>
</gene>
<sequence length="69" mass="7842">MKSSQEIDQLFNRIANEHLYIETLETQHRDRLDFHEVAVWGIKCALAAAYAEGIAAGKKVKVPRSKQCN</sequence>
<proteinExistence type="predicted"/>
<evidence type="ECO:0000313" key="2">
    <source>
        <dbReference type="EMBL" id="PUE55763.1"/>
    </source>
</evidence>
<dbReference type="OrthoDB" id="7067229at2"/>
<dbReference type="EMBL" id="NESN01000001">
    <property type="protein sequence ID" value="PUE55763.1"/>
    <property type="molecule type" value="Genomic_DNA"/>
</dbReference>
<feature type="domain" description="DUF6900" evidence="1">
    <location>
        <begin position="7"/>
        <end position="57"/>
    </location>
</feature>
<organism evidence="2 3">
    <name type="scientific">Limnohabitans parvus II-B4</name>
    <dbReference type="NCBI Taxonomy" id="1293052"/>
    <lineage>
        <taxon>Bacteria</taxon>
        <taxon>Pseudomonadati</taxon>
        <taxon>Pseudomonadota</taxon>
        <taxon>Betaproteobacteria</taxon>
        <taxon>Burkholderiales</taxon>
        <taxon>Comamonadaceae</taxon>
        <taxon>Limnohabitans</taxon>
    </lineage>
</organism>
<name>A0A315EDA4_9BURK</name>
<comment type="caution">
    <text evidence="2">The sequence shown here is derived from an EMBL/GenBank/DDBJ whole genome shotgun (WGS) entry which is preliminary data.</text>
</comment>
<dbReference type="Pfam" id="PF21841">
    <property type="entry name" value="DUF6900"/>
    <property type="match status" value="1"/>
</dbReference>
<protein>
    <recommendedName>
        <fullName evidence="1">DUF6900 domain-containing protein</fullName>
    </recommendedName>
</protein>
<evidence type="ECO:0000313" key="3">
    <source>
        <dbReference type="Proteomes" id="UP000250790"/>
    </source>
</evidence>
<dbReference type="RefSeq" id="WP_108311753.1">
    <property type="nucleotide sequence ID" value="NZ_NESN01000001.1"/>
</dbReference>
<reference evidence="2 3" key="1">
    <citation type="submission" date="2017-04" db="EMBL/GenBank/DDBJ databases">
        <title>Unexpected and diverse lifestyles within the genus Limnohabitans.</title>
        <authorList>
            <person name="Kasalicky V."/>
            <person name="Mehrshad M."/>
            <person name="Andrei S.-A."/>
            <person name="Salcher M."/>
            <person name="Kratochvilova H."/>
            <person name="Simek K."/>
            <person name="Ghai R."/>
        </authorList>
    </citation>
    <scope>NUCLEOTIDE SEQUENCE [LARGE SCALE GENOMIC DNA]</scope>
    <source>
        <strain evidence="2 3">II-B4</strain>
    </source>
</reference>
<dbReference type="Proteomes" id="UP000250790">
    <property type="component" value="Unassembled WGS sequence"/>
</dbReference>
<evidence type="ECO:0000259" key="1">
    <source>
        <dbReference type="Pfam" id="PF21841"/>
    </source>
</evidence>
<dbReference type="InterPro" id="IPR054195">
    <property type="entry name" value="DUF6900"/>
</dbReference>
<dbReference type="AlphaFoldDB" id="A0A315EDA4"/>
<accession>A0A315EDA4</accession>